<sequence>MSCPNPIGSLGLANSTFVSFTQPRSSKKVREIQSSGWVRSFEGGVSGAEEHHCGGNRSPLLHSRRALSLYAAQISGNNFASVLLCTNPSRTLIHFTHSI</sequence>
<evidence type="ECO:0000313" key="2">
    <source>
        <dbReference type="Proteomes" id="UP001341840"/>
    </source>
</evidence>
<proteinExistence type="predicted"/>
<gene>
    <name evidence="1" type="ORF">PIB30_094632</name>
</gene>
<dbReference type="EMBL" id="JASCZI010153139">
    <property type="protein sequence ID" value="MED6177100.1"/>
    <property type="molecule type" value="Genomic_DNA"/>
</dbReference>
<accession>A0ABU6VWF2</accession>
<organism evidence="1 2">
    <name type="scientific">Stylosanthes scabra</name>
    <dbReference type="NCBI Taxonomy" id="79078"/>
    <lineage>
        <taxon>Eukaryota</taxon>
        <taxon>Viridiplantae</taxon>
        <taxon>Streptophyta</taxon>
        <taxon>Embryophyta</taxon>
        <taxon>Tracheophyta</taxon>
        <taxon>Spermatophyta</taxon>
        <taxon>Magnoliopsida</taxon>
        <taxon>eudicotyledons</taxon>
        <taxon>Gunneridae</taxon>
        <taxon>Pentapetalae</taxon>
        <taxon>rosids</taxon>
        <taxon>fabids</taxon>
        <taxon>Fabales</taxon>
        <taxon>Fabaceae</taxon>
        <taxon>Papilionoideae</taxon>
        <taxon>50 kb inversion clade</taxon>
        <taxon>dalbergioids sensu lato</taxon>
        <taxon>Dalbergieae</taxon>
        <taxon>Pterocarpus clade</taxon>
        <taxon>Stylosanthes</taxon>
    </lineage>
</organism>
<evidence type="ECO:0000313" key="1">
    <source>
        <dbReference type="EMBL" id="MED6177100.1"/>
    </source>
</evidence>
<dbReference type="Proteomes" id="UP001341840">
    <property type="component" value="Unassembled WGS sequence"/>
</dbReference>
<comment type="caution">
    <text evidence="1">The sequence shown here is derived from an EMBL/GenBank/DDBJ whole genome shotgun (WGS) entry which is preliminary data.</text>
</comment>
<protein>
    <submittedName>
        <fullName evidence="1">Uncharacterized protein</fullName>
    </submittedName>
</protein>
<keyword evidence="2" id="KW-1185">Reference proteome</keyword>
<reference evidence="1 2" key="1">
    <citation type="journal article" date="2023" name="Plants (Basel)">
        <title>Bridging the Gap: Combining Genomics and Transcriptomics Approaches to Understand Stylosanthes scabra, an Orphan Legume from the Brazilian Caatinga.</title>
        <authorList>
            <person name="Ferreira-Neto J.R.C."/>
            <person name="da Silva M.D."/>
            <person name="Binneck E."/>
            <person name="de Melo N.F."/>
            <person name="da Silva R.H."/>
            <person name="de Melo A.L.T.M."/>
            <person name="Pandolfi V."/>
            <person name="Bustamante F.O."/>
            <person name="Brasileiro-Vidal A.C."/>
            <person name="Benko-Iseppon A.M."/>
        </authorList>
    </citation>
    <scope>NUCLEOTIDE SEQUENCE [LARGE SCALE GENOMIC DNA]</scope>
    <source>
        <tissue evidence="1">Leaves</tissue>
    </source>
</reference>
<name>A0ABU6VWF2_9FABA</name>